<feature type="non-terminal residue" evidence="2">
    <location>
        <position position="59"/>
    </location>
</feature>
<evidence type="ECO:0000313" key="2">
    <source>
        <dbReference type="EMBL" id="RML27104.1"/>
    </source>
</evidence>
<dbReference type="EMBL" id="RBNL01004674">
    <property type="protein sequence ID" value="RML27104.1"/>
    <property type="molecule type" value="Genomic_DNA"/>
</dbReference>
<dbReference type="AlphaFoldDB" id="A0A3M2UJH3"/>
<sequence length="59" mass="5936">MALKQAGVDKGKVFVAGVDGTPDGLNAVTKGDLTVSVYQDAKGQADGAIDAAVKMAKKD</sequence>
<evidence type="ECO:0000313" key="3">
    <source>
        <dbReference type="Proteomes" id="UP000282378"/>
    </source>
</evidence>
<dbReference type="SUPFAM" id="SSF53822">
    <property type="entry name" value="Periplasmic binding protein-like I"/>
    <property type="match status" value="1"/>
</dbReference>
<name>A0A3M2UJH3_PSEYM</name>
<dbReference type="Gene3D" id="3.40.50.2300">
    <property type="match status" value="2"/>
</dbReference>
<dbReference type="InterPro" id="IPR028082">
    <property type="entry name" value="Peripla_BP_I"/>
</dbReference>
<evidence type="ECO:0000259" key="1">
    <source>
        <dbReference type="Pfam" id="PF13407"/>
    </source>
</evidence>
<reference evidence="2 3" key="1">
    <citation type="submission" date="2018-08" db="EMBL/GenBank/DDBJ databases">
        <title>Recombination of ecologically and evolutionarily significant loci maintains genetic cohesion in the Pseudomonas syringae species complex.</title>
        <authorList>
            <person name="Dillon M."/>
            <person name="Thakur S."/>
            <person name="Almeida R.N.D."/>
            <person name="Weir B.S."/>
            <person name="Guttman D.S."/>
        </authorList>
    </citation>
    <scope>NUCLEOTIDE SEQUENCE [LARGE SCALE GENOMIC DNA]</scope>
    <source>
        <strain evidence="2 3">88_10</strain>
    </source>
</reference>
<feature type="domain" description="Periplasmic binding protein" evidence="1">
    <location>
        <begin position="2"/>
        <end position="57"/>
    </location>
</feature>
<dbReference type="Proteomes" id="UP000282378">
    <property type="component" value="Unassembled WGS sequence"/>
</dbReference>
<dbReference type="GO" id="GO:0055085">
    <property type="term" value="P:transmembrane transport"/>
    <property type="evidence" value="ECO:0007669"/>
    <property type="project" value="UniProtKB-ARBA"/>
</dbReference>
<accession>A0A3M2UJH3</accession>
<dbReference type="Pfam" id="PF13407">
    <property type="entry name" value="Peripla_BP_4"/>
    <property type="match status" value="1"/>
</dbReference>
<dbReference type="InterPro" id="IPR025997">
    <property type="entry name" value="SBP_2_dom"/>
</dbReference>
<comment type="caution">
    <text evidence="2">The sequence shown here is derived from an EMBL/GenBank/DDBJ whole genome shotgun (WGS) entry which is preliminary data.</text>
</comment>
<protein>
    <submittedName>
        <fullName evidence="2">Sugar ABC transporter, periplasmic sugar-binding protein</fullName>
    </submittedName>
</protein>
<gene>
    <name evidence="2" type="ORF">APX70_05742</name>
</gene>
<organism evidence="2 3">
    <name type="scientific">Pseudomonas syringae pv. maculicola</name>
    <dbReference type="NCBI Taxonomy" id="59511"/>
    <lineage>
        <taxon>Bacteria</taxon>
        <taxon>Pseudomonadati</taxon>
        <taxon>Pseudomonadota</taxon>
        <taxon>Gammaproteobacteria</taxon>
        <taxon>Pseudomonadales</taxon>
        <taxon>Pseudomonadaceae</taxon>
        <taxon>Pseudomonas</taxon>
    </lineage>
</organism>
<proteinExistence type="predicted"/>